<evidence type="ECO:0000256" key="2">
    <source>
        <dbReference type="ARBA" id="ARBA00022723"/>
    </source>
</evidence>
<evidence type="ECO:0000259" key="3">
    <source>
        <dbReference type="SMART" id="SM00922"/>
    </source>
</evidence>
<name>A0A4R1HFY8_ANCAQ</name>
<reference evidence="4 5" key="1">
    <citation type="submission" date="2019-03" db="EMBL/GenBank/DDBJ databases">
        <title>Genomic Encyclopedia of Type Strains, Phase IV (KMG-IV): sequencing the most valuable type-strain genomes for metagenomic binning, comparative biology and taxonomic classification.</title>
        <authorList>
            <person name="Goeker M."/>
        </authorList>
    </citation>
    <scope>NUCLEOTIDE SEQUENCE [LARGE SCALE GENOMIC DNA]</scope>
    <source>
        <strain evidence="4 5">DSM 101</strain>
    </source>
</reference>
<dbReference type="SMART" id="SM00922">
    <property type="entry name" value="MR_MLE"/>
    <property type="match status" value="1"/>
</dbReference>
<proteinExistence type="inferred from homology"/>
<evidence type="ECO:0000256" key="1">
    <source>
        <dbReference type="ARBA" id="ARBA00008031"/>
    </source>
</evidence>
<evidence type="ECO:0000313" key="4">
    <source>
        <dbReference type="EMBL" id="TCK19643.1"/>
    </source>
</evidence>
<dbReference type="Pfam" id="PF02746">
    <property type="entry name" value="MR_MLE_N"/>
    <property type="match status" value="1"/>
</dbReference>
<dbReference type="Pfam" id="PF13378">
    <property type="entry name" value="MR_MLE_C"/>
    <property type="match status" value="1"/>
</dbReference>
<dbReference type="PANTHER" id="PTHR48080:SF3">
    <property type="entry name" value="ENOLASE SUPERFAMILY MEMBER DDB_G0284701"/>
    <property type="match status" value="1"/>
</dbReference>
<evidence type="ECO:0000313" key="5">
    <source>
        <dbReference type="Proteomes" id="UP000295030"/>
    </source>
</evidence>
<dbReference type="InterPro" id="IPR029065">
    <property type="entry name" value="Enolase_C-like"/>
</dbReference>
<dbReference type="SFLD" id="SFLDF00009">
    <property type="entry name" value="o-succinylbenzoate_synthase"/>
    <property type="match status" value="1"/>
</dbReference>
<gene>
    <name evidence="4" type="ORF">EV667_4083</name>
</gene>
<feature type="domain" description="Mandelate racemase/muconate lactonizing enzyme C-terminal" evidence="3">
    <location>
        <begin position="153"/>
        <end position="249"/>
    </location>
</feature>
<sequence length="384" mass="41288">MPVSTPSVRIRDIETIPLRIPFAKPFSFAAPTDTKRESVEVMIVRITTEEGLVGVGETQAWRRQGSFETLTGLHATIQEVFKPLILGRSPFAINAIMRDLAYAADHSLYAQAAVGDALYDLMGKALDLPLSTLLGGEVRDRIPVGLALSITEPDAMIDQAQAAYDSGYRHLRIKIGLDPRLDVTNVRRMREHFGDRAVLRADANGGLSYNEALPLLHRLDDYGLDVVEQPVPGWDLQGMARLGQSVRTPISADESLSSGHSLLDIVKQRAATIIQTKTGKNGGIHSIRRLWTIAQEAGIGIFPGNHPGTSVATAAVAHLCASYAGPLLVGDFQTGSTSMLADDVVRDPIRVEDGAVRAPSGPGLGVELDSEKLDRYRIDGGGGS</sequence>
<keyword evidence="5" id="KW-1185">Reference proteome</keyword>
<dbReference type="InterPro" id="IPR018110">
    <property type="entry name" value="Mandel_Rmase/mucon_lact_enz_CS"/>
</dbReference>
<dbReference type="InterPro" id="IPR013341">
    <property type="entry name" value="Mandelate_racemase_N_dom"/>
</dbReference>
<dbReference type="SFLD" id="SFLDS00001">
    <property type="entry name" value="Enolase"/>
    <property type="match status" value="1"/>
</dbReference>
<dbReference type="SFLD" id="SFLDG00180">
    <property type="entry name" value="muconate_cycloisomerase"/>
    <property type="match status" value="1"/>
</dbReference>
<keyword evidence="4" id="KW-0413">Isomerase</keyword>
<dbReference type="PANTHER" id="PTHR48080">
    <property type="entry name" value="D-GALACTONATE DEHYDRATASE-RELATED"/>
    <property type="match status" value="1"/>
</dbReference>
<dbReference type="RefSeq" id="WP_131837161.1">
    <property type="nucleotide sequence ID" value="NZ_SMFY01000005.1"/>
</dbReference>
<dbReference type="InterPro" id="IPR029017">
    <property type="entry name" value="Enolase-like_N"/>
</dbReference>
<dbReference type="InterPro" id="IPR036849">
    <property type="entry name" value="Enolase-like_C_sf"/>
</dbReference>
<dbReference type="Proteomes" id="UP000295030">
    <property type="component" value="Unassembled WGS sequence"/>
</dbReference>
<dbReference type="EMBL" id="SMFY01000005">
    <property type="protein sequence ID" value="TCK19643.1"/>
    <property type="molecule type" value="Genomic_DNA"/>
</dbReference>
<dbReference type="InterPro" id="IPR013342">
    <property type="entry name" value="Mandelate_racemase_C"/>
</dbReference>
<dbReference type="SUPFAM" id="SSF54826">
    <property type="entry name" value="Enolase N-terminal domain-like"/>
    <property type="match status" value="1"/>
</dbReference>
<dbReference type="OrthoDB" id="9802699at2"/>
<comment type="similarity">
    <text evidence="1">Belongs to the mandelate racemase/muconate lactonizing enzyme family.</text>
</comment>
<dbReference type="PROSITE" id="PS00909">
    <property type="entry name" value="MR_MLE_2"/>
    <property type="match status" value="1"/>
</dbReference>
<dbReference type="GO" id="GO:0000287">
    <property type="term" value="F:magnesium ion binding"/>
    <property type="evidence" value="ECO:0007669"/>
    <property type="project" value="UniProtKB-ARBA"/>
</dbReference>
<dbReference type="GO" id="GO:0009063">
    <property type="term" value="P:amino acid catabolic process"/>
    <property type="evidence" value="ECO:0007669"/>
    <property type="project" value="InterPro"/>
</dbReference>
<dbReference type="SUPFAM" id="SSF51604">
    <property type="entry name" value="Enolase C-terminal domain-like"/>
    <property type="match status" value="1"/>
</dbReference>
<comment type="caution">
    <text evidence="4">The sequence shown here is derived from an EMBL/GenBank/DDBJ whole genome shotgun (WGS) entry which is preliminary data.</text>
</comment>
<dbReference type="GO" id="GO:0016853">
    <property type="term" value="F:isomerase activity"/>
    <property type="evidence" value="ECO:0007669"/>
    <property type="project" value="UniProtKB-KW"/>
</dbReference>
<dbReference type="Gene3D" id="3.20.20.120">
    <property type="entry name" value="Enolase-like C-terminal domain"/>
    <property type="match status" value="1"/>
</dbReference>
<dbReference type="AlphaFoldDB" id="A0A4R1HFY8"/>
<organism evidence="4 5">
    <name type="scientific">Ancylobacter aquaticus</name>
    <dbReference type="NCBI Taxonomy" id="100"/>
    <lineage>
        <taxon>Bacteria</taxon>
        <taxon>Pseudomonadati</taxon>
        <taxon>Pseudomonadota</taxon>
        <taxon>Alphaproteobacteria</taxon>
        <taxon>Hyphomicrobiales</taxon>
        <taxon>Xanthobacteraceae</taxon>
        <taxon>Ancylobacter</taxon>
    </lineage>
</organism>
<dbReference type="Gene3D" id="3.30.390.10">
    <property type="entry name" value="Enolase-like, N-terminal domain"/>
    <property type="match status" value="1"/>
</dbReference>
<keyword evidence="2" id="KW-0479">Metal-binding</keyword>
<dbReference type="InterPro" id="IPR034593">
    <property type="entry name" value="DgoD-like"/>
</dbReference>
<accession>A0A4R1HFY8</accession>
<protein>
    <submittedName>
        <fullName evidence="4">Muconate cycloisomerase</fullName>
    </submittedName>
</protein>